<proteinExistence type="predicted"/>
<evidence type="ECO:0000313" key="1">
    <source>
        <dbReference type="EMBL" id="ODV56199.1"/>
    </source>
</evidence>
<evidence type="ECO:0000313" key="2">
    <source>
        <dbReference type="Proteomes" id="UP000094784"/>
    </source>
</evidence>
<protein>
    <recommendedName>
        <fullName evidence="3">Helix-turn-helix domain-containing protein</fullName>
    </recommendedName>
</protein>
<accession>A0A1E4R6Y3</accession>
<dbReference type="AlphaFoldDB" id="A0A1E4R6Y3"/>
<gene>
    <name evidence="1" type="ORF">BG258_09965</name>
</gene>
<dbReference type="Gene3D" id="1.10.10.10">
    <property type="entry name" value="Winged helix-like DNA-binding domain superfamily/Winged helix DNA-binding domain"/>
    <property type="match status" value="1"/>
</dbReference>
<dbReference type="OrthoDB" id="2940675at2"/>
<dbReference type="RefSeq" id="WP_069481205.1">
    <property type="nucleotide sequence ID" value="NZ_KV766182.1"/>
</dbReference>
<sequence length="161" mass="18309">MTDTIKDVQKALPYDYDGGWVAVQNAVLTVYTLHPDFKATTLLVYAYLLKNYNIGRRYSWPSFDAMEIDLNISRGTISAAIQTLCDLGMINIFKRGSRGSHAYTFNVLIDDEVEFITRFPDAIPNYEKKLAKVERIDAKKAAFDKLIPVRGQDIELSQSDF</sequence>
<organism evidence="1 2">
    <name type="scientific">Lysinibacillus fusiformis</name>
    <dbReference type="NCBI Taxonomy" id="28031"/>
    <lineage>
        <taxon>Bacteria</taxon>
        <taxon>Bacillati</taxon>
        <taxon>Bacillota</taxon>
        <taxon>Bacilli</taxon>
        <taxon>Bacillales</taxon>
        <taxon>Bacillaceae</taxon>
        <taxon>Lysinibacillus</taxon>
    </lineage>
</organism>
<evidence type="ECO:0008006" key="3">
    <source>
        <dbReference type="Google" id="ProtNLM"/>
    </source>
</evidence>
<reference evidence="1 2" key="1">
    <citation type="submission" date="2016-09" db="EMBL/GenBank/DDBJ databases">
        <title>Draft genome sequence of the soil isolate, Lysinibacillus fusiformis M5, a potential hypoxanthine producer.</title>
        <authorList>
            <person name="Gallegos-Monterrosa R."/>
            <person name="Maroti G."/>
            <person name="Balint B."/>
            <person name="Kovacs A.T."/>
        </authorList>
    </citation>
    <scope>NUCLEOTIDE SEQUENCE [LARGE SCALE GENOMIC DNA]</scope>
    <source>
        <strain evidence="1 2">M5</strain>
    </source>
</reference>
<dbReference type="Proteomes" id="UP000094784">
    <property type="component" value="Unassembled WGS sequence"/>
</dbReference>
<name>A0A1E4R6Y3_9BACI</name>
<dbReference type="EMBL" id="MECQ01000001">
    <property type="protein sequence ID" value="ODV56199.1"/>
    <property type="molecule type" value="Genomic_DNA"/>
</dbReference>
<dbReference type="Pfam" id="PF13730">
    <property type="entry name" value="HTH_36"/>
    <property type="match status" value="1"/>
</dbReference>
<comment type="caution">
    <text evidence="1">The sequence shown here is derived from an EMBL/GenBank/DDBJ whole genome shotgun (WGS) entry which is preliminary data.</text>
</comment>
<dbReference type="InterPro" id="IPR036388">
    <property type="entry name" value="WH-like_DNA-bd_sf"/>
</dbReference>